<keyword evidence="9" id="KW-0234">DNA repair</keyword>
<keyword evidence="10" id="KW-0413">Isomerase</keyword>
<keyword evidence="8" id="KW-0238">DNA-binding</keyword>
<dbReference type="SUPFAM" id="SSF52540">
    <property type="entry name" value="P-loop containing nucleoside triphosphate hydrolases"/>
    <property type="match status" value="1"/>
</dbReference>
<evidence type="ECO:0000259" key="17">
    <source>
        <dbReference type="PROSITE" id="PS51198"/>
    </source>
</evidence>
<evidence type="ECO:0000256" key="3">
    <source>
        <dbReference type="ARBA" id="ARBA00022763"/>
    </source>
</evidence>
<evidence type="ECO:0000256" key="7">
    <source>
        <dbReference type="ARBA" id="ARBA00022840"/>
    </source>
</evidence>
<comment type="catalytic activity">
    <reaction evidence="11">
        <text>Couples ATP hydrolysis with the unwinding of duplex DNA by translocating in the 3'-5' direction.</text>
        <dbReference type="EC" id="5.6.2.4"/>
    </reaction>
</comment>
<accession>A0A4U1J8G4</accession>
<dbReference type="Gene3D" id="1.10.486.10">
    <property type="entry name" value="PCRA, domain 4"/>
    <property type="match status" value="1"/>
</dbReference>
<keyword evidence="2 15" id="KW-0547">Nucleotide-binding</keyword>
<keyword evidence="6" id="KW-0269">Exonuclease</keyword>
<dbReference type="EC" id="5.6.2.4" evidence="12"/>
<feature type="binding site" evidence="15">
    <location>
        <begin position="23"/>
        <end position="30"/>
    </location>
    <ligand>
        <name>ATP</name>
        <dbReference type="ChEBI" id="CHEBI:30616"/>
    </ligand>
</feature>
<evidence type="ECO:0000259" key="18">
    <source>
        <dbReference type="PROSITE" id="PS51217"/>
    </source>
</evidence>
<evidence type="ECO:0000256" key="6">
    <source>
        <dbReference type="ARBA" id="ARBA00022839"/>
    </source>
</evidence>
<evidence type="ECO:0000313" key="19">
    <source>
        <dbReference type="EMBL" id="TKD03835.1"/>
    </source>
</evidence>
<name>A0A4U1J8G4_9BACT</name>
<dbReference type="GO" id="GO:0000725">
    <property type="term" value="P:recombinational repair"/>
    <property type="evidence" value="ECO:0007669"/>
    <property type="project" value="TreeGrafter"/>
</dbReference>
<dbReference type="InterPro" id="IPR027417">
    <property type="entry name" value="P-loop_NTPase"/>
</dbReference>
<dbReference type="InterPro" id="IPR038726">
    <property type="entry name" value="PDDEXK_AddAB-type"/>
</dbReference>
<dbReference type="GO" id="GO:0043138">
    <property type="term" value="F:3'-5' DNA helicase activity"/>
    <property type="evidence" value="ECO:0007669"/>
    <property type="project" value="UniProtKB-EC"/>
</dbReference>
<gene>
    <name evidence="19" type="ORF">E8A74_24950</name>
</gene>
<dbReference type="SUPFAM" id="SSF52980">
    <property type="entry name" value="Restriction endonuclease-like"/>
    <property type="match status" value="1"/>
</dbReference>
<evidence type="ECO:0000256" key="16">
    <source>
        <dbReference type="SAM" id="MobiDB-lite"/>
    </source>
</evidence>
<dbReference type="AlphaFoldDB" id="A0A4U1J8G4"/>
<feature type="region of interest" description="Disordered" evidence="16">
    <location>
        <begin position="911"/>
        <end position="930"/>
    </location>
</feature>
<keyword evidence="7 15" id="KW-0067">ATP-binding</keyword>
<evidence type="ECO:0000256" key="8">
    <source>
        <dbReference type="ARBA" id="ARBA00023125"/>
    </source>
</evidence>
<dbReference type="Pfam" id="PF00580">
    <property type="entry name" value="UvrD-helicase"/>
    <property type="match status" value="1"/>
</dbReference>
<evidence type="ECO:0000256" key="1">
    <source>
        <dbReference type="ARBA" id="ARBA00022722"/>
    </source>
</evidence>
<dbReference type="Pfam" id="PF13361">
    <property type="entry name" value="UvrD_C"/>
    <property type="match status" value="2"/>
</dbReference>
<evidence type="ECO:0000313" key="20">
    <source>
        <dbReference type="Proteomes" id="UP000309215"/>
    </source>
</evidence>
<dbReference type="OrthoDB" id="9810135at2"/>
<dbReference type="InterPro" id="IPR014017">
    <property type="entry name" value="DNA_helicase_UvrD-like_C"/>
</dbReference>
<keyword evidence="20" id="KW-1185">Reference proteome</keyword>
<evidence type="ECO:0000256" key="11">
    <source>
        <dbReference type="ARBA" id="ARBA00034617"/>
    </source>
</evidence>
<comment type="catalytic activity">
    <reaction evidence="14">
        <text>ATP + H2O = ADP + phosphate + H(+)</text>
        <dbReference type="Rhea" id="RHEA:13065"/>
        <dbReference type="ChEBI" id="CHEBI:15377"/>
        <dbReference type="ChEBI" id="CHEBI:15378"/>
        <dbReference type="ChEBI" id="CHEBI:30616"/>
        <dbReference type="ChEBI" id="CHEBI:43474"/>
        <dbReference type="ChEBI" id="CHEBI:456216"/>
        <dbReference type="EC" id="5.6.2.4"/>
    </reaction>
</comment>
<feature type="domain" description="UvrD-like helicase C-terminal" evidence="18">
    <location>
        <begin position="524"/>
        <end position="808"/>
    </location>
</feature>
<keyword evidence="3" id="KW-0227">DNA damage</keyword>
<evidence type="ECO:0000256" key="14">
    <source>
        <dbReference type="ARBA" id="ARBA00048988"/>
    </source>
</evidence>
<dbReference type="Gene3D" id="3.90.320.10">
    <property type="match status" value="1"/>
</dbReference>
<evidence type="ECO:0000256" key="4">
    <source>
        <dbReference type="ARBA" id="ARBA00022801"/>
    </source>
</evidence>
<dbReference type="Pfam" id="PF12705">
    <property type="entry name" value="PDDEXK_1"/>
    <property type="match status" value="1"/>
</dbReference>
<evidence type="ECO:0000256" key="5">
    <source>
        <dbReference type="ARBA" id="ARBA00022806"/>
    </source>
</evidence>
<keyword evidence="5 15" id="KW-0347">Helicase</keyword>
<dbReference type="GO" id="GO:0003677">
    <property type="term" value="F:DNA binding"/>
    <property type="evidence" value="ECO:0007669"/>
    <property type="project" value="UniProtKB-KW"/>
</dbReference>
<dbReference type="InterPro" id="IPR014016">
    <property type="entry name" value="UvrD-like_ATP-bd"/>
</dbReference>
<reference evidence="19 20" key="1">
    <citation type="submission" date="2019-04" db="EMBL/GenBank/DDBJ databases">
        <authorList>
            <person name="Li Y."/>
            <person name="Wang J."/>
        </authorList>
    </citation>
    <scope>NUCLEOTIDE SEQUENCE [LARGE SCALE GENOMIC DNA]</scope>
    <source>
        <strain evidence="19 20">DSM 14668</strain>
    </source>
</reference>
<keyword evidence="4 15" id="KW-0378">Hydrolase</keyword>
<evidence type="ECO:0000256" key="13">
    <source>
        <dbReference type="ARBA" id="ARBA00034923"/>
    </source>
</evidence>
<evidence type="ECO:0000256" key="10">
    <source>
        <dbReference type="ARBA" id="ARBA00023235"/>
    </source>
</evidence>
<dbReference type="RefSeq" id="WP_136931569.1">
    <property type="nucleotide sequence ID" value="NZ_SSMQ01000027.1"/>
</dbReference>
<proteinExistence type="predicted"/>
<dbReference type="GO" id="GO:0005524">
    <property type="term" value="F:ATP binding"/>
    <property type="evidence" value="ECO:0007669"/>
    <property type="project" value="UniProtKB-UniRule"/>
</dbReference>
<organism evidence="19 20">
    <name type="scientific">Polyangium fumosum</name>
    <dbReference type="NCBI Taxonomy" id="889272"/>
    <lineage>
        <taxon>Bacteria</taxon>
        <taxon>Pseudomonadati</taxon>
        <taxon>Myxococcota</taxon>
        <taxon>Polyangia</taxon>
        <taxon>Polyangiales</taxon>
        <taxon>Polyangiaceae</taxon>
        <taxon>Polyangium</taxon>
    </lineage>
</organism>
<dbReference type="EMBL" id="SSMQ01000027">
    <property type="protein sequence ID" value="TKD03835.1"/>
    <property type="molecule type" value="Genomic_DNA"/>
</dbReference>
<feature type="region of interest" description="Disordered" evidence="16">
    <location>
        <begin position="957"/>
        <end position="986"/>
    </location>
</feature>
<dbReference type="InterPro" id="IPR011335">
    <property type="entry name" value="Restrct_endonuc-II-like"/>
</dbReference>
<dbReference type="InterPro" id="IPR011604">
    <property type="entry name" value="PDDEXK-like_dom_sf"/>
</dbReference>
<evidence type="ECO:0000256" key="2">
    <source>
        <dbReference type="ARBA" id="ARBA00022741"/>
    </source>
</evidence>
<keyword evidence="1" id="KW-0540">Nuclease</keyword>
<protein>
    <recommendedName>
        <fullName evidence="12">DNA 3'-5' helicase</fullName>
        <ecNumber evidence="12">5.6.2.4</ecNumber>
    </recommendedName>
    <alternativeName>
        <fullName evidence="13">DNA 3'-5' helicase II</fullName>
    </alternativeName>
</protein>
<dbReference type="GO" id="GO:0004527">
    <property type="term" value="F:exonuclease activity"/>
    <property type="evidence" value="ECO:0007669"/>
    <property type="project" value="UniProtKB-KW"/>
</dbReference>
<comment type="caution">
    <text evidence="19">The sequence shown here is derived from an EMBL/GenBank/DDBJ whole genome shotgun (WGS) entry which is preliminary data.</text>
</comment>
<dbReference type="InterPro" id="IPR000212">
    <property type="entry name" value="DNA_helicase_UvrD/REP"/>
</dbReference>
<sequence length="1271" mass="137458">MSLTLPPEDALLYAFRRNIVVAASAGTGKTYRLTALYVLLTLGLTSMGHAEGDEPAAPIPPERIVATTFSRAAAQEIATRVQAALSEIAAWDEAGPEPKLAGLIAARRAILADPPSIPEIKRRAADALGRAAGARIDTLHGLAQQIVRTHALALGVDPQARVVEEDEAQALADLAVDEALSAALSAGGDRAEAARALVAAANGVWGARKQVASLCDRLDEEGLLPSELLLAEHEGGARSLRASLDSIVATCIAGGQRTKDAAQVLARALAQASPGELVPAVAEEPLRELFAVAMRGKTSDADKEFAAFREELPGDSNPDRAAGLLALLREAPALAVRERGIVALLEDARTRLGALRRKEGLLSFGDMLRMARDGLRDRPEIAAQVRASIDALLVDEFQDTSRAQRDIVYLLREREDSDRPPGRAPIAENLVAHGLFLVGDRKQSIYGFRGADVAVFSRITGELCGPLAREALALAPEICADEARADLVALRESRRSGGKILDFVNAFSAHDFHTPGDAHPRDFEVVYGPADRLVPVAEAAGTGEVVLVDDDGASPPDAEPVVRGATRSMREAFVAAAFTARYVRSGEGAFRDIAILARRRKTLPLLELALARIDIPHIVAGRALFDTSEVRDVAAVLRLLVDRRDRLALATVLRGPAVGLSDAALAWLGAPKTGLSLPLERSDAPRLLPALPAWEKLGPADRTRLEDFVRRFTELRRAALRLHPGEAIRAAVAAFDLDRVFASMPRPEMRIGHVDRLLGVARRRGGSLPGFVRWLDRRMRDDSDERDDTTFAEEEDAVRLMTIHASKGLDFPVVIVLDLDAGVAPRPSGLQIASLGGPKPTLILRHHASRPDPLSDVMLARLERGERPVLDALRTEAQAKADELARARELAERQRLTYVAMTRPKRALVMIGVPDPPEGSRKRAKGGSAFESLKDGLTKATIKDAITRREQASALLADPHAQPREARHGAVSPTGPAPPWPERPPTRTISIATTPLSLFQGCARRFRLRQLMGFDEPISTGYVELPGDPAAEVVEVDTEADLDPRIRGLAAHGVLERWPREAFGRSVDVADVRRRLALAGLRPEMPEAARIAEGIAAFLDGPYTRGIRDQGLRMLREEPFVLTIGLSAAPDGSARALGLRGAVDFVVFRPDGTVDVIDYKLSRPRSDLSVYAFQLHAYALSMHRREPERRIRAGVVFLAGSSPEPIFLASDGEDGTITNAEHDRFSNELRTLGERFAEARWADRFDAVPLDRCRKLHCGFVGACYGPESTL</sequence>
<dbReference type="PROSITE" id="PS51217">
    <property type="entry name" value="UVRD_HELICASE_CTER"/>
    <property type="match status" value="1"/>
</dbReference>
<evidence type="ECO:0000256" key="9">
    <source>
        <dbReference type="ARBA" id="ARBA00023204"/>
    </source>
</evidence>
<dbReference type="Gene3D" id="3.40.50.300">
    <property type="entry name" value="P-loop containing nucleotide triphosphate hydrolases"/>
    <property type="match status" value="4"/>
</dbReference>
<evidence type="ECO:0000256" key="12">
    <source>
        <dbReference type="ARBA" id="ARBA00034808"/>
    </source>
</evidence>
<feature type="domain" description="UvrD-like helicase ATP-binding" evidence="17">
    <location>
        <begin position="2"/>
        <end position="497"/>
    </location>
</feature>
<dbReference type="PROSITE" id="PS51198">
    <property type="entry name" value="UVRD_HELICASE_ATP_BIND"/>
    <property type="match status" value="1"/>
</dbReference>
<evidence type="ECO:0000256" key="15">
    <source>
        <dbReference type="PROSITE-ProRule" id="PRU00560"/>
    </source>
</evidence>
<dbReference type="PANTHER" id="PTHR11070">
    <property type="entry name" value="UVRD / RECB / PCRA DNA HELICASE FAMILY MEMBER"/>
    <property type="match status" value="1"/>
</dbReference>
<dbReference type="Proteomes" id="UP000309215">
    <property type="component" value="Unassembled WGS sequence"/>
</dbReference>
<dbReference type="PANTHER" id="PTHR11070:SF2">
    <property type="entry name" value="ATP-DEPENDENT DNA HELICASE SRS2"/>
    <property type="match status" value="1"/>
</dbReference>